<dbReference type="GO" id="GO:0009986">
    <property type="term" value="C:cell surface"/>
    <property type="evidence" value="ECO:0007669"/>
    <property type="project" value="TreeGrafter"/>
</dbReference>
<name>A0A8J6K152_ELECQ</name>
<keyword evidence="4 6" id="KW-0472">Membrane</keyword>
<reference evidence="8" key="1">
    <citation type="thesis" date="2020" institute="ProQuest LLC" country="789 East Eisenhower Parkway, Ann Arbor, MI, USA">
        <title>Comparative Genomics and Chromosome Evolution.</title>
        <authorList>
            <person name="Mudd A.B."/>
        </authorList>
    </citation>
    <scope>NUCLEOTIDE SEQUENCE</scope>
    <source>
        <strain evidence="8">HN-11 Male</strain>
        <tissue evidence="8">Kidney and liver</tissue>
    </source>
</reference>
<keyword evidence="9" id="KW-1185">Reference proteome</keyword>
<dbReference type="PANTHER" id="PTHR21419">
    <property type="match status" value="1"/>
</dbReference>
<dbReference type="InterPro" id="IPR055409">
    <property type="entry name" value="Beta-prop_FAM234A_B"/>
</dbReference>
<dbReference type="GO" id="GO:0016020">
    <property type="term" value="C:membrane"/>
    <property type="evidence" value="ECO:0007669"/>
    <property type="project" value="UniProtKB-SubCell"/>
</dbReference>
<dbReference type="InterPro" id="IPR045232">
    <property type="entry name" value="FAM234"/>
</dbReference>
<comment type="caution">
    <text evidence="8">The sequence shown here is derived from an EMBL/GenBank/DDBJ whole genome shotgun (WGS) entry which is preliminary data.</text>
</comment>
<evidence type="ECO:0000256" key="5">
    <source>
        <dbReference type="SAM" id="MobiDB-lite"/>
    </source>
</evidence>
<evidence type="ECO:0000259" key="7">
    <source>
        <dbReference type="Pfam" id="PF23727"/>
    </source>
</evidence>
<dbReference type="PANTHER" id="PTHR21419:SF7">
    <property type="entry name" value="PROTEIN FAM234A"/>
    <property type="match status" value="1"/>
</dbReference>
<dbReference type="EMBL" id="WNTK01000010">
    <property type="protein sequence ID" value="KAG9477153.1"/>
    <property type="molecule type" value="Genomic_DNA"/>
</dbReference>
<evidence type="ECO:0000256" key="2">
    <source>
        <dbReference type="ARBA" id="ARBA00022692"/>
    </source>
</evidence>
<accession>A0A8J6K152</accession>
<keyword evidence="3 6" id="KW-1133">Transmembrane helix</keyword>
<feature type="transmembrane region" description="Helical" evidence="6">
    <location>
        <begin position="50"/>
        <end position="70"/>
    </location>
</feature>
<evidence type="ECO:0000256" key="4">
    <source>
        <dbReference type="ARBA" id="ARBA00023136"/>
    </source>
</evidence>
<evidence type="ECO:0000256" key="1">
    <source>
        <dbReference type="ARBA" id="ARBA00004167"/>
    </source>
</evidence>
<organism evidence="8 9">
    <name type="scientific">Eleutherodactylus coqui</name>
    <name type="common">Puerto Rican coqui</name>
    <dbReference type="NCBI Taxonomy" id="57060"/>
    <lineage>
        <taxon>Eukaryota</taxon>
        <taxon>Metazoa</taxon>
        <taxon>Chordata</taxon>
        <taxon>Craniata</taxon>
        <taxon>Vertebrata</taxon>
        <taxon>Euteleostomi</taxon>
        <taxon>Amphibia</taxon>
        <taxon>Batrachia</taxon>
        <taxon>Anura</taxon>
        <taxon>Neobatrachia</taxon>
        <taxon>Hyloidea</taxon>
        <taxon>Eleutherodactylidae</taxon>
        <taxon>Eleutherodactylinae</taxon>
        <taxon>Eleutherodactylus</taxon>
        <taxon>Eleutherodactylus</taxon>
    </lineage>
</organism>
<evidence type="ECO:0000256" key="3">
    <source>
        <dbReference type="ARBA" id="ARBA00022989"/>
    </source>
</evidence>
<evidence type="ECO:0000256" key="6">
    <source>
        <dbReference type="SAM" id="Phobius"/>
    </source>
</evidence>
<dbReference type="Pfam" id="PF23727">
    <property type="entry name" value="Beta-prop_FAM234A_B"/>
    <property type="match status" value="1"/>
</dbReference>
<protein>
    <recommendedName>
        <fullName evidence="7">FAM234A/B beta-propeller domain-containing protein</fullName>
    </recommendedName>
</protein>
<dbReference type="Proteomes" id="UP000770717">
    <property type="component" value="Unassembled WGS sequence"/>
</dbReference>
<feature type="domain" description="FAM234A/B beta-propeller" evidence="7">
    <location>
        <begin position="87"/>
        <end position="448"/>
    </location>
</feature>
<dbReference type="AlphaFoldDB" id="A0A8J6K152"/>
<feature type="compositionally biased region" description="Low complexity" evidence="5">
    <location>
        <begin position="14"/>
        <end position="25"/>
    </location>
</feature>
<comment type="subcellular location">
    <subcellularLocation>
        <location evidence="1">Membrane</location>
        <topology evidence="1">Single-pass membrane protein</topology>
    </subcellularLocation>
</comment>
<sequence length="450" mass="50489">MSNKDVNGEDNPLNNNEGRAAENNNDASGEKDVCIKKHSGLSRLSKIRTAAFFISLFLCLTVVFAFSFIIPCPERPISEKTWSVQHNNSGHTLWEKPTGFPAESAVIQPVLKISDVDKDGVEDIMVFLFVENELQSAIFSGQNGEHIGQRWRIGTEQPSGYYTHVTKSKAQYVLFYKGGSIVAYSVSELSSHTAGPEAKQLSTVQDSDWEAHRNITAECISLIAPSSSGKILYILNVPGRYYNNILVVKSEVSELLDGQKFETLWTVNTTNILSKPALGYFNKDVFSIMMEVETDGNKKKVFIVDSRSGAIQWEIELNLGIARQNPAVLNTGDHRSTFLFWGMHPPDSNNSELEENLFMFHPVQPNALLQLNNHTENIILFTAALFERSRHSCYILITGPNTTEDPGTLTISKRKLKEAIGIGKILWFGTEEVNTEKIRDDYFRIRYSSH</sequence>
<keyword evidence="2 6" id="KW-0812">Transmembrane</keyword>
<feature type="region of interest" description="Disordered" evidence="5">
    <location>
        <begin position="1"/>
        <end position="29"/>
    </location>
</feature>
<gene>
    <name evidence="8" type="ORF">GDO78_002516</name>
</gene>
<dbReference type="OrthoDB" id="6364780at2759"/>
<evidence type="ECO:0000313" key="9">
    <source>
        <dbReference type="Proteomes" id="UP000770717"/>
    </source>
</evidence>
<proteinExistence type="predicted"/>
<evidence type="ECO:0000313" key="8">
    <source>
        <dbReference type="EMBL" id="KAG9477153.1"/>
    </source>
</evidence>